<dbReference type="GO" id="GO:0000462">
    <property type="term" value="P:maturation of SSU-rRNA from tricistronic rRNA transcript (SSU-rRNA, 5.8S rRNA, LSU-rRNA)"/>
    <property type="evidence" value="ECO:0007669"/>
    <property type="project" value="InterPro"/>
</dbReference>
<dbReference type="OrthoDB" id="28112at2759"/>
<proteinExistence type="predicted"/>
<dbReference type="Pfam" id="PF24892">
    <property type="entry name" value="UTP6_C"/>
    <property type="match status" value="1"/>
</dbReference>
<dbReference type="GO" id="GO:0030515">
    <property type="term" value="F:snoRNA binding"/>
    <property type="evidence" value="ECO:0007669"/>
    <property type="project" value="InterPro"/>
</dbReference>
<protein>
    <submittedName>
        <fullName evidence="2">U3 small nucleolar RNA-associated protein 6 homolog</fullName>
    </submittedName>
</protein>
<dbReference type="SUPFAM" id="SSF48452">
    <property type="entry name" value="TPR-like"/>
    <property type="match status" value="1"/>
</dbReference>
<evidence type="ECO:0000259" key="1">
    <source>
        <dbReference type="Pfam" id="PF24892"/>
    </source>
</evidence>
<organism evidence="2 3">
    <name type="scientific">Eumeta variegata</name>
    <name type="common">Bagworm moth</name>
    <name type="synonym">Eumeta japonica</name>
    <dbReference type="NCBI Taxonomy" id="151549"/>
    <lineage>
        <taxon>Eukaryota</taxon>
        <taxon>Metazoa</taxon>
        <taxon>Ecdysozoa</taxon>
        <taxon>Arthropoda</taxon>
        <taxon>Hexapoda</taxon>
        <taxon>Insecta</taxon>
        <taxon>Pterygota</taxon>
        <taxon>Neoptera</taxon>
        <taxon>Endopterygota</taxon>
        <taxon>Lepidoptera</taxon>
        <taxon>Glossata</taxon>
        <taxon>Ditrysia</taxon>
        <taxon>Tineoidea</taxon>
        <taxon>Psychidae</taxon>
        <taxon>Oiketicinae</taxon>
        <taxon>Eumeta</taxon>
    </lineage>
</organism>
<dbReference type="InterPro" id="IPR056907">
    <property type="entry name" value="UTP6_C"/>
</dbReference>
<reference evidence="2 3" key="1">
    <citation type="journal article" date="2019" name="Commun. Biol.">
        <title>The bagworm genome reveals a unique fibroin gene that provides high tensile strength.</title>
        <authorList>
            <person name="Kono N."/>
            <person name="Nakamura H."/>
            <person name="Ohtoshi R."/>
            <person name="Tomita M."/>
            <person name="Numata K."/>
            <person name="Arakawa K."/>
        </authorList>
    </citation>
    <scope>NUCLEOTIDE SEQUENCE [LARGE SCALE GENOMIC DNA]</scope>
</reference>
<evidence type="ECO:0000313" key="3">
    <source>
        <dbReference type="Proteomes" id="UP000299102"/>
    </source>
</evidence>
<gene>
    <name evidence="2" type="primary">Utp6</name>
    <name evidence="2" type="ORF">EVAR_21666_1</name>
</gene>
<dbReference type="PANTHER" id="PTHR23271">
    <property type="entry name" value="HEPATOCELLULAR CARCINOMA-ASSOCIATED ANTIGEN 66"/>
    <property type="match status" value="1"/>
</dbReference>
<sequence length="362" mass="42632">MWQLAGKWEHKERKSVENAREYLLKGIIRHPESDILYLDLFKIELLLAFQANTDEIKGHHWQEIEEFVDDEDELPNVLKNFVCVYEEALHKFSDEKLSTKYIYELLSLNESVCPTMTKIELVKRAWLFCHENNVLSANMYPFGIQFLQLENEMTTDELMEILDSACKRNPKTKCLWEQKLMLTKDDDKKVQSILLETKKYLCKDDQVDLWYKMLDIAESGTMVTSLYRMFHNCESSILLSLKPKLLEKTYQFSGLKAARNMYEEFIRSPPIQLEVQKVMLDIEKSQEKMNLAQIKKCYELMMQHHGQNDCVIWLDYINFESECGSPALVPSIYRRAIAMLDKTLVDEFIKAHTLAQIKINPN</sequence>
<dbReference type="InterPro" id="IPR013949">
    <property type="entry name" value="Utp6"/>
</dbReference>
<dbReference type="STRING" id="151549.A0A4C1VGR1"/>
<name>A0A4C1VGR1_EUMVA</name>
<comment type="caution">
    <text evidence="2">The sequence shown here is derived from an EMBL/GenBank/DDBJ whole genome shotgun (WGS) entry which is preliminary data.</text>
</comment>
<evidence type="ECO:0000313" key="2">
    <source>
        <dbReference type="EMBL" id="GBP37823.1"/>
    </source>
</evidence>
<dbReference type="EMBL" id="BGZK01000339">
    <property type="protein sequence ID" value="GBP37823.1"/>
    <property type="molecule type" value="Genomic_DNA"/>
</dbReference>
<accession>A0A4C1VGR1</accession>
<feature type="domain" description="U3 small nucleolar RNA-associated protein 6 homolog C-terminal" evidence="1">
    <location>
        <begin position="83"/>
        <end position="339"/>
    </location>
</feature>
<dbReference type="PANTHER" id="PTHR23271:SF1">
    <property type="entry name" value="U3 SMALL NUCLEOLAR RNA-ASSOCIATED PROTEIN 6 HOMOLOG"/>
    <property type="match status" value="1"/>
</dbReference>
<dbReference type="InterPro" id="IPR011990">
    <property type="entry name" value="TPR-like_helical_dom_sf"/>
</dbReference>
<dbReference type="GO" id="GO:0032040">
    <property type="term" value="C:small-subunit processome"/>
    <property type="evidence" value="ECO:0007669"/>
    <property type="project" value="TreeGrafter"/>
</dbReference>
<keyword evidence="3" id="KW-1185">Reference proteome</keyword>
<dbReference type="Gene3D" id="1.25.40.10">
    <property type="entry name" value="Tetratricopeptide repeat domain"/>
    <property type="match status" value="1"/>
</dbReference>
<dbReference type="Proteomes" id="UP000299102">
    <property type="component" value="Unassembled WGS sequence"/>
</dbReference>
<dbReference type="AlphaFoldDB" id="A0A4C1VGR1"/>
<dbReference type="GO" id="GO:0034388">
    <property type="term" value="C:Pwp2p-containing subcomplex of 90S preribosome"/>
    <property type="evidence" value="ECO:0007669"/>
    <property type="project" value="TreeGrafter"/>
</dbReference>